<dbReference type="CDD" id="cd07080">
    <property type="entry name" value="ALDH_Acyl-CoA-Red_LuxC"/>
    <property type="match status" value="1"/>
</dbReference>
<gene>
    <name evidence="2" type="ORF">OXH55_14845</name>
</gene>
<dbReference type="InterPro" id="IPR008670">
    <property type="entry name" value="CoA_reduct_LuxC"/>
</dbReference>
<dbReference type="RefSeq" id="WP_268050820.1">
    <property type="nucleotide sequence ID" value="NZ_JAPQES010000005.1"/>
</dbReference>
<sequence length="435" mass="49402">MIKCYTLDGEFYKEEICFGNFHEIKNRLKSNSQFISSMPVEAIVLIMNEYSKKLSLNKEALSIEGVPFLSFYLKKNNVKKLIRLNLGNEEYLDNFLEVEEGKYMKAQPRGVVCHWVAGNVATLAIYSAFQGLLCKNANLLRIPKKSIHEVMKLLRLLDNIDVDYKGNVYSSKSLLKNISIIYFDSKDIKLNSSMSLEADARVVWGGKQAVDAITALPKKTTCKDLIFGPKYSFSVFDKSAIESCDIERYLENLVSDIIAFDQKACSSPQVLFIERSCMSLEEIGCKLANSFEKISKRYPNNNIEQYIAAKIINKRGEYGLSLEKTLYSSKGLDFTILIDREVKLEEPVQGRTIFLKEVESIFEVTKLITSKIQCIGVASKDKEKILKFADGVTKLGVDRVTQIGFMNFYDFPWDGSLVLSELVRWCSLNIKGMIS</sequence>
<evidence type="ECO:0000256" key="1">
    <source>
        <dbReference type="ARBA" id="ARBA00022857"/>
    </source>
</evidence>
<reference evidence="2" key="1">
    <citation type="submission" date="2022-12" db="EMBL/GenBank/DDBJ databases">
        <authorList>
            <person name="Wang J."/>
        </authorList>
    </citation>
    <scope>NUCLEOTIDE SEQUENCE</scope>
    <source>
        <strain evidence="2">HY-42-06</strain>
    </source>
</reference>
<organism evidence="2 3">
    <name type="scientific">Clostridium ganghwense</name>
    <dbReference type="NCBI Taxonomy" id="312089"/>
    <lineage>
        <taxon>Bacteria</taxon>
        <taxon>Bacillati</taxon>
        <taxon>Bacillota</taxon>
        <taxon>Clostridia</taxon>
        <taxon>Eubacteriales</taxon>
        <taxon>Clostridiaceae</taxon>
        <taxon>Clostridium</taxon>
    </lineage>
</organism>
<dbReference type="Pfam" id="PF05893">
    <property type="entry name" value="LuxC"/>
    <property type="match status" value="1"/>
</dbReference>
<evidence type="ECO:0000313" key="3">
    <source>
        <dbReference type="Proteomes" id="UP001079657"/>
    </source>
</evidence>
<keyword evidence="3" id="KW-1185">Reference proteome</keyword>
<proteinExistence type="predicted"/>
<accession>A0ABT4CSA0</accession>
<keyword evidence="1" id="KW-0521">NADP</keyword>
<name>A0ABT4CSA0_9CLOT</name>
<protein>
    <submittedName>
        <fullName evidence="2">Acyl-CoA reductase</fullName>
    </submittedName>
</protein>
<evidence type="ECO:0000313" key="2">
    <source>
        <dbReference type="EMBL" id="MCY6371922.1"/>
    </source>
</evidence>
<comment type="caution">
    <text evidence="2">The sequence shown here is derived from an EMBL/GenBank/DDBJ whole genome shotgun (WGS) entry which is preliminary data.</text>
</comment>
<dbReference type="EMBL" id="JAPQES010000005">
    <property type="protein sequence ID" value="MCY6371922.1"/>
    <property type="molecule type" value="Genomic_DNA"/>
</dbReference>
<dbReference type="Proteomes" id="UP001079657">
    <property type="component" value="Unassembled WGS sequence"/>
</dbReference>